<gene>
    <name evidence="1" type="ORF">OM076_05735</name>
</gene>
<sequence length="64" mass="6776">MSAAALPLPVVAEPTPYYTRHMLGATEAGRDARLQSRAHGVVRYTSGGTNLRLVEGGKSDPVQP</sequence>
<comment type="caution">
    <text evidence="1">The sequence shown here is derived from an EMBL/GenBank/DDBJ whole genome shotgun (WGS) entry which is preliminary data.</text>
</comment>
<dbReference type="Proteomes" id="UP001149140">
    <property type="component" value="Unassembled WGS sequence"/>
</dbReference>
<dbReference type="RefSeq" id="WP_270038525.1">
    <property type="nucleotide sequence ID" value="NZ_JAPDOD010000003.1"/>
</dbReference>
<keyword evidence="2" id="KW-1185">Reference proteome</keyword>
<dbReference type="AlphaFoldDB" id="A0A9X3MRB8"/>
<accession>A0A9X3MRB8</accession>
<evidence type="ECO:0000313" key="1">
    <source>
        <dbReference type="EMBL" id="MDA0159755.1"/>
    </source>
</evidence>
<evidence type="ECO:0000313" key="2">
    <source>
        <dbReference type="Proteomes" id="UP001149140"/>
    </source>
</evidence>
<proteinExistence type="predicted"/>
<name>A0A9X3MRB8_9ACTN</name>
<reference evidence="1" key="1">
    <citation type="submission" date="2022-10" db="EMBL/GenBank/DDBJ databases">
        <title>The WGS of Solirubrobacter ginsenosidimutans DSM 21036.</title>
        <authorList>
            <person name="Jiang Z."/>
        </authorList>
    </citation>
    <scope>NUCLEOTIDE SEQUENCE</scope>
    <source>
        <strain evidence="1">DSM 21036</strain>
    </source>
</reference>
<organism evidence="1 2">
    <name type="scientific">Solirubrobacter ginsenosidimutans</name>
    <dbReference type="NCBI Taxonomy" id="490573"/>
    <lineage>
        <taxon>Bacteria</taxon>
        <taxon>Bacillati</taxon>
        <taxon>Actinomycetota</taxon>
        <taxon>Thermoleophilia</taxon>
        <taxon>Solirubrobacterales</taxon>
        <taxon>Solirubrobacteraceae</taxon>
        <taxon>Solirubrobacter</taxon>
    </lineage>
</organism>
<dbReference type="EMBL" id="JAPDOD010000003">
    <property type="protein sequence ID" value="MDA0159755.1"/>
    <property type="molecule type" value="Genomic_DNA"/>
</dbReference>
<protein>
    <submittedName>
        <fullName evidence="1">Uncharacterized protein</fullName>
    </submittedName>
</protein>